<comment type="caution">
    <text evidence="1">The sequence shown here is derived from an EMBL/GenBank/DDBJ whole genome shotgun (WGS) entry which is preliminary data.</text>
</comment>
<dbReference type="OrthoDB" id="3310710at2759"/>
<dbReference type="AlphaFoldDB" id="A0A074RZI4"/>
<organism evidence="1 2">
    <name type="scientific">Rhizoctonia solani 123E</name>
    <dbReference type="NCBI Taxonomy" id="1423351"/>
    <lineage>
        <taxon>Eukaryota</taxon>
        <taxon>Fungi</taxon>
        <taxon>Dikarya</taxon>
        <taxon>Basidiomycota</taxon>
        <taxon>Agaricomycotina</taxon>
        <taxon>Agaricomycetes</taxon>
        <taxon>Cantharellales</taxon>
        <taxon>Ceratobasidiaceae</taxon>
        <taxon>Rhizoctonia</taxon>
    </lineage>
</organism>
<dbReference type="EMBL" id="AZST01000103">
    <property type="protein sequence ID" value="KEP52481.1"/>
    <property type="molecule type" value="Genomic_DNA"/>
</dbReference>
<proteinExistence type="predicted"/>
<evidence type="ECO:0000313" key="2">
    <source>
        <dbReference type="Proteomes" id="UP000027456"/>
    </source>
</evidence>
<dbReference type="Proteomes" id="UP000027456">
    <property type="component" value="Unassembled WGS sequence"/>
</dbReference>
<keyword evidence="2" id="KW-1185">Reference proteome</keyword>
<reference evidence="1 2" key="1">
    <citation type="submission" date="2013-12" db="EMBL/GenBank/DDBJ databases">
        <authorList>
            <person name="Cubeta M."/>
            <person name="Pakala S."/>
            <person name="Fedorova N."/>
            <person name="Thomas E."/>
            <person name="Dean R."/>
            <person name="Jabaji S."/>
            <person name="Neate S."/>
            <person name="Toda T."/>
            <person name="Tavantzis S."/>
            <person name="Vilgalys R."/>
            <person name="Bharathan N."/>
            <person name="Pakala S."/>
            <person name="Losada L.S."/>
            <person name="Zafar N."/>
            <person name="Nierman W."/>
        </authorList>
    </citation>
    <scope>NUCLEOTIDE SEQUENCE [LARGE SCALE GENOMIC DNA]</scope>
    <source>
        <strain evidence="1 2">123E</strain>
    </source>
</reference>
<dbReference type="HOGENOM" id="CLU_032504_2_0_1"/>
<name>A0A074RZI4_9AGAM</name>
<sequence>MGNLVPSRWGRPLEQYIGDYDIIEARQLFVTVWVDQIQQVKSDIEKVSTVTDSNHPHNITILTLKSILRLSYSPNYLHLLGSPLLFRGCIRLMASVKTSGKTSPFSYEFGYLCFRILTISLSVHLLEVGECLPYTIARMLDHLGIETLVTLSQCIARLMKGLIGHGAGPGRETYNCLFGWSTCPKHPTKDIVVTQLDARTLSGILYEDRHAFLKAMASTFSPGLSAVIYLIWRDVCYTRSFNEPCSTKLVIPFFEIYWRYLLVATDDQYDTLYGIQTWDLEFWRGLKPGSLAADLEESRDLMQTFINRLTQTAPHLYEPFPLEAITAALYFLSIHAQTGCESLLPRVLAVTIERIWDALERKEESNATSVDIIMGSFDFFGDLLEPLIPENSLAKEASMMRVINELVKGNLLDLIGRGIFLLNPVSFDCTAQVAGEEQTRNLNFLRASQSFCALLPKLAPRAVVDNGFENLDSVWWRVHRQLQFLEILQPAAKGPTPQSQYGFYRYDVPLLV</sequence>
<protein>
    <submittedName>
        <fullName evidence="1">Uncharacterized protein</fullName>
    </submittedName>
</protein>
<gene>
    <name evidence="1" type="ORF">V565_044670</name>
</gene>
<accession>A0A074RZI4</accession>
<evidence type="ECO:0000313" key="1">
    <source>
        <dbReference type="EMBL" id="KEP52481.1"/>
    </source>
</evidence>